<accession>A0A927N2V8</accession>
<sequence>MFESGGGAFRVTWHYPGGDPNDVTSLSLWEYDPDNADDFVDNIRQIRNGTSVIFTDISYTVDGTNRKAELYFRGPCTDNFVHVDD</sequence>
<proteinExistence type="predicted"/>
<organism evidence="1 2">
    <name type="scientific">Actinopolymorpha pittospori</name>
    <dbReference type="NCBI Taxonomy" id="648752"/>
    <lineage>
        <taxon>Bacteria</taxon>
        <taxon>Bacillati</taxon>
        <taxon>Actinomycetota</taxon>
        <taxon>Actinomycetes</taxon>
        <taxon>Propionibacteriales</taxon>
        <taxon>Actinopolymorphaceae</taxon>
        <taxon>Actinopolymorpha</taxon>
    </lineage>
</organism>
<reference evidence="1" key="1">
    <citation type="submission" date="2020-10" db="EMBL/GenBank/DDBJ databases">
        <title>Sequencing the genomes of 1000 actinobacteria strains.</title>
        <authorList>
            <person name="Klenk H.-P."/>
        </authorList>
    </citation>
    <scope>NUCLEOTIDE SEQUENCE</scope>
    <source>
        <strain evidence="1">DSM 45354</strain>
    </source>
</reference>
<dbReference type="EMBL" id="JADBEM010000001">
    <property type="protein sequence ID" value="MBE1609953.1"/>
    <property type="molecule type" value="Genomic_DNA"/>
</dbReference>
<comment type="caution">
    <text evidence="1">The sequence shown here is derived from an EMBL/GenBank/DDBJ whole genome shotgun (WGS) entry which is preliminary data.</text>
</comment>
<gene>
    <name evidence="1" type="ORF">HEB94_006801</name>
</gene>
<name>A0A927N2V8_9ACTN</name>
<evidence type="ECO:0000313" key="1">
    <source>
        <dbReference type="EMBL" id="MBE1609953.1"/>
    </source>
</evidence>
<dbReference type="AlphaFoldDB" id="A0A927N2V8"/>
<protein>
    <submittedName>
        <fullName evidence="1">Uncharacterized protein</fullName>
    </submittedName>
</protein>
<keyword evidence="2" id="KW-1185">Reference proteome</keyword>
<evidence type="ECO:0000313" key="2">
    <source>
        <dbReference type="Proteomes" id="UP000638648"/>
    </source>
</evidence>
<dbReference type="Proteomes" id="UP000638648">
    <property type="component" value="Unassembled WGS sequence"/>
</dbReference>